<evidence type="ECO:0000313" key="3">
    <source>
        <dbReference type="Proteomes" id="UP001432222"/>
    </source>
</evidence>
<evidence type="ECO:0000313" key="2">
    <source>
        <dbReference type="EMBL" id="WUQ87707.1"/>
    </source>
</evidence>
<dbReference type="InterPro" id="IPR029082">
    <property type="entry name" value="Imm35"/>
</dbReference>
<proteinExistence type="predicted"/>
<name>A0ABZ1UCM7_9ACTN</name>
<dbReference type="RefSeq" id="WP_328958262.1">
    <property type="nucleotide sequence ID" value="NZ_CP108110.1"/>
</dbReference>
<dbReference type="Proteomes" id="UP001432222">
    <property type="component" value="Chromosome"/>
</dbReference>
<sequence>MISRERAIELVESYLAVMKWPWKGPVPEVAVYAVEEYSVGWLAFWDTAAFRRTGDARVSFGGGGSHVLVDREDGSLHFVPNARENDEGWEDHYLLQAKGVRRPDPLAAEVRALARSAGAVAAMGHLRKRAPALSLQQARAYLTAVREGAEPPEELASLTRKEPRWPLWPVETLAGPVEPRTGPVEQ</sequence>
<feature type="domain" description="Immunity protein 35" evidence="1">
    <location>
        <begin position="6"/>
        <end position="91"/>
    </location>
</feature>
<organism evidence="2 3">
    <name type="scientific">Kitasatospora purpeofusca</name>
    <dbReference type="NCBI Taxonomy" id="67352"/>
    <lineage>
        <taxon>Bacteria</taxon>
        <taxon>Bacillati</taxon>
        <taxon>Actinomycetota</taxon>
        <taxon>Actinomycetes</taxon>
        <taxon>Kitasatosporales</taxon>
        <taxon>Streptomycetaceae</taxon>
        <taxon>Kitasatospora</taxon>
    </lineage>
</organism>
<dbReference type="Pfam" id="PF15567">
    <property type="entry name" value="Imm35"/>
    <property type="match status" value="1"/>
</dbReference>
<protein>
    <submittedName>
        <fullName evidence="2">YrhB family protein</fullName>
    </submittedName>
</protein>
<accession>A0ABZ1UCM7</accession>
<evidence type="ECO:0000259" key="1">
    <source>
        <dbReference type="Pfam" id="PF15567"/>
    </source>
</evidence>
<keyword evidence="3" id="KW-1185">Reference proteome</keyword>
<reference evidence="2" key="1">
    <citation type="submission" date="2022-10" db="EMBL/GenBank/DDBJ databases">
        <title>The complete genomes of actinobacterial strains from the NBC collection.</title>
        <authorList>
            <person name="Joergensen T.S."/>
            <person name="Alvarez Arevalo M."/>
            <person name="Sterndorff E.B."/>
            <person name="Faurdal D."/>
            <person name="Vuksanovic O."/>
            <person name="Mourched A.-S."/>
            <person name="Charusanti P."/>
            <person name="Shaw S."/>
            <person name="Blin K."/>
            <person name="Weber T."/>
        </authorList>
    </citation>
    <scope>NUCLEOTIDE SEQUENCE</scope>
    <source>
        <strain evidence="2">NBC_00222</strain>
    </source>
</reference>
<dbReference type="EMBL" id="CP108110">
    <property type="protein sequence ID" value="WUQ87707.1"/>
    <property type="molecule type" value="Genomic_DNA"/>
</dbReference>
<gene>
    <name evidence="2" type="ORF">OHA16_34845</name>
</gene>